<comment type="caution">
    <text evidence="2">The sequence shown here is derived from an EMBL/GenBank/DDBJ whole genome shotgun (WGS) entry which is preliminary data.</text>
</comment>
<protein>
    <recommendedName>
        <fullName evidence="4">Lipoprotein</fullName>
    </recommendedName>
</protein>
<evidence type="ECO:0008006" key="4">
    <source>
        <dbReference type="Google" id="ProtNLM"/>
    </source>
</evidence>
<keyword evidence="1" id="KW-0732">Signal</keyword>
<evidence type="ECO:0000313" key="2">
    <source>
        <dbReference type="EMBL" id="MBT1173010.1"/>
    </source>
</evidence>
<dbReference type="PROSITE" id="PS51257">
    <property type="entry name" value="PROKAR_LIPOPROTEIN"/>
    <property type="match status" value="1"/>
</dbReference>
<accession>A0ABS5UPX4</accession>
<reference evidence="2 3" key="1">
    <citation type="journal article" date="2021" name="Environ. Microbiol.">
        <title>Genetic insights into the dark matter of the mammalian gut microbiota through targeted genome reconstruction.</title>
        <authorList>
            <person name="Lugli G.A."/>
            <person name="Alessandri G."/>
            <person name="Milani C."/>
            <person name="Viappiani A."/>
            <person name="Fontana F."/>
            <person name="Tarracchini C."/>
            <person name="Mancabelli L."/>
            <person name="Argentini C."/>
            <person name="Ruiz L."/>
            <person name="Margolles A."/>
            <person name="van Sinderen D."/>
            <person name="Turroni F."/>
            <person name="Ventura M."/>
        </authorList>
    </citation>
    <scope>NUCLEOTIDE SEQUENCE [LARGE SCALE GENOMIC DNA]</scope>
    <source>
        <strain evidence="2 3">MA2</strain>
    </source>
</reference>
<proteinExistence type="predicted"/>
<organism evidence="2 3">
    <name type="scientific">Bifidobacterium santillanense</name>
    <dbReference type="NCBI Taxonomy" id="2809028"/>
    <lineage>
        <taxon>Bacteria</taxon>
        <taxon>Bacillati</taxon>
        <taxon>Actinomycetota</taxon>
        <taxon>Actinomycetes</taxon>
        <taxon>Bifidobacteriales</taxon>
        <taxon>Bifidobacteriaceae</taxon>
        <taxon>Bifidobacterium</taxon>
    </lineage>
</organism>
<gene>
    <name evidence="2" type="ORF">JS528_06495</name>
</gene>
<name>A0ABS5UPX4_9BIFI</name>
<sequence length="179" mass="19571">MNKRNMKSIAAVAMSAAVAVSMGCVIPANANERGDIYQYGNSIVMTESELNELLKHVGNSSLSVANESRSIQDWIQIGSGKKKITWKAGANVAAVAVIIGSTMGVSGAMVSGVMGAYLSSYVSSFTGGTLKWNVRMLSQVGMAPMYEWRWWLYKPNGAYYGNWMYIDQNHMYSLSKNKN</sequence>
<feature type="chain" id="PRO_5046898184" description="Lipoprotein" evidence="1">
    <location>
        <begin position="31"/>
        <end position="179"/>
    </location>
</feature>
<dbReference type="Proteomes" id="UP000773064">
    <property type="component" value="Unassembled WGS sequence"/>
</dbReference>
<dbReference type="EMBL" id="JAFEJS010000005">
    <property type="protein sequence ID" value="MBT1173010.1"/>
    <property type="molecule type" value="Genomic_DNA"/>
</dbReference>
<dbReference type="RefSeq" id="WP_214358267.1">
    <property type="nucleotide sequence ID" value="NZ_JAFEJS010000005.1"/>
</dbReference>
<keyword evidence="3" id="KW-1185">Reference proteome</keyword>
<evidence type="ECO:0000313" key="3">
    <source>
        <dbReference type="Proteomes" id="UP000773064"/>
    </source>
</evidence>
<feature type="signal peptide" evidence="1">
    <location>
        <begin position="1"/>
        <end position="30"/>
    </location>
</feature>
<evidence type="ECO:0000256" key="1">
    <source>
        <dbReference type="SAM" id="SignalP"/>
    </source>
</evidence>